<proteinExistence type="predicted"/>
<keyword evidence="3" id="KW-1185">Reference proteome</keyword>
<evidence type="ECO:0000259" key="1">
    <source>
        <dbReference type="PROSITE" id="PS50011"/>
    </source>
</evidence>
<dbReference type="GO" id="GO:0005524">
    <property type="term" value="F:ATP binding"/>
    <property type="evidence" value="ECO:0007669"/>
    <property type="project" value="InterPro"/>
</dbReference>
<reference evidence="3" key="1">
    <citation type="submission" date="2016-03" db="EMBL/GenBank/DDBJ databases">
        <authorList>
            <person name="Guldener U."/>
        </authorList>
    </citation>
    <scope>NUCLEOTIDE SEQUENCE [LARGE SCALE GENOMIC DNA]</scope>
    <source>
        <strain evidence="3">04CH-RAC-A.6.1</strain>
    </source>
</reference>
<gene>
    <name evidence="2" type="ORF">RAG0_02970</name>
</gene>
<evidence type="ECO:0000313" key="3">
    <source>
        <dbReference type="Proteomes" id="UP000178912"/>
    </source>
</evidence>
<feature type="domain" description="Protein kinase" evidence="1">
    <location>
        <begin position="1"/>
        <end position="345"/>
    </location>
</feature>
<dbReference type="EMBL" id="FJUX01000012">
    <property type="protein sequence ID" value="CZS92442.1"/>
    <property type="molecule type" value="Genomic_DNA"/>
</dbReference>
<name>A0A1E1K366_9HELO</name>
<dbReference type="OrthoDB" id="4062651at2759"/>
<dbReference type="InterPro" id="IPR011009">
    <property type="entry name" value="Kinase-like_dom_sf"/>
</dbReference>
<dbReference type="GO" id="GO:0005737">
    <property type="term" value="C:cytoplasm"/>
    <property type="evidence" value="ECO:0007669"/>
    <property type="project" value="TreeGrafter"/>
</dbReference>
<protein>
    <recommendedName>
        <fullName evidence="1">Protein kinase domain-containing protein</fullName>
    </recommendedName>
</protein>
<dbReference type="GO" id="GO:0035556">
    <property type="term" value="P:intracellular signal transduction"/>
    <property type="evidence" value="ECO:0007669"/>
    <property type="project" value="TreeGrafter"/>
</dbReference>
<dbReference type="PANTHER" id="PTHR48015">
    <property type="entry name" value="SERINE/THREONINE-PROTEIN KINASE TAO"/>
    <property type="match status" value="1"/>
</dbReference>
<dbReference type="PANTHER" id="PTHR48015:SF16">
    <property type="entry name" value="SERINE_THREONINE-PROTEIN KINASE SULU"/>
    <property type="match status" value="1"/>
</dbReference>
<dbReference type="InterPro" id="IPR050285">
    <property type="entry name" value="STE20_Ser/Thr_kinase"/>
</dbReference>
<sequence length="345" mass="38956">MDELLVSTKRESGVKRILLVFLRNPWNDYIAIRYIGQNIIARQKNSYFKLVNIRQCHRNILKESCILSTLEHPNIAKFYAVYCDGAKASLITENLDICITQLELQKYEIEEWEMATILLEVLKGVSYLESVGISCKEISKENIWMSVGGAIKIVMTSICEYHEYRGSTDVILDFPIFAELFEEMILSSYHLVCSRNKWSAEALRFLSCTLSGSLGSLRNVLTCLARLSGLCSTYNEISCTDSICPGGTNLMLLVRCPFPDVITREKSGSFATLQWLIDLTMGFDIETSFLRVVGFPCSSAQPQSQLYAFPDSWKVENVVMFQSSNAIVASVYYPLIRGINTGHSQ</sequence>
<dbReference type="Gene3D" id="1.10.510.10">
    <property type="entry name" value="Transferase(Phosphotransferase) domain 1"/>
    <property type="match status" value="1"/>
</dbReference>
<dbReference type="Pfam" id="PF00069">
    <property type="entry name" value="Pkinase"/>
    <property type="match status" value="1"/>
</dbReference>
<dbReference type="Proteomes" id="UP000178912">
    <property type="component" value="Unassembled WGS sequence"/>
</dbReference>
<dbReference type="PROSITE" id="PS50011">
    <property type="entry name" value="PROTEIN_KINASE_DOM"/>
    <property type="match status" value="1"/>
</dbReference>
<dbReference type="SUPFAM" id="SSF56112">
    <property type="entry name" value="Protein kinase-like (PK-like)"/>
    <property type="match status" value="1"/>
</dbReference>
<dbReference type="GO" id="GO:0043408">
    <property type="term" value="P:regulation of MAPK cascade"/>
    <property type="evidence" value="ECO:0007669"/>
    <property type="project" value="TreeGrafter"/>
</dbReference>
<dbReference type="GO" id="GO:0004674">
    <property type="term" value="F:protein serine/threonine kinase activity"/>
    <property type="evidence" value="ECO:0007669"/>
    <property type="project" value="TreeGrafter"/>
</dbReference>
<dbReference type="AlphaFoldDB" id="A0A1E1K366"/>
<accession>A0A1E1K366</accession>
<dbReference type="SMART" id="SM00220">
    <property type="entry name" value="S_TKc"/>
    <property type="match status" value="1"/>
</dbReference>
<evidence type="ECO:0000313" key="2">
    <source>
        <dbReference type="EMBL" id="CZS92442.1"/>
    </source>
</evidence>
<dbReference type="InterPro" id="IPR000719">
    <property type="entry name" value="Prot_kinase_dom"/>
</dbReference>
<organism evidence="2 3">
    <name type="scientific">Rhynchosporium agropyri</name>
    <dbReference type="NCBI Taxonomy" id="914238"/>
    <lineage>
        <taxon>Eukaryota</taxon>
        <taxon>Fungi</taxon>
        <taxon>Dikarya</taxon>
        <taxon>Ascomycota</taxon>
        <taxon>Pezizomycotina</taxon>
        <taxon>Leotiomycetes</taxon>
        <taxon>Helotiales</taxon>
        <taxon>Ploettnerulaceae</taxon>
        <taxon>Rhynchosporium</taxon>
    </lineage>
</organism>